<comment type="caution">
    <text evidence="3">The sequence shown here is derived from an EMBL/GenBank/DDBJ whole genome shotgun (WGS) entry which is preliminary data.</text>
</comment>
<feature type="chain" id="PRO_5041389694" evidence="1">
    <location>
        <begin position="28"/>
        <end position="1482"/>
    </location>
</feature>
<evidence type="ECO:0000256" key="1">
    <source>
        <dbReference type="SAM" id="SignalP"/>
    </source>
</evidence>
<organism evidence="3 4">
    <name type="scientific">Caecibacteroides pullorum</name>
    <dbReference type="NCBI Taxonomy" id="2725562"/>
    <lineage>
        <taxon>Bacteria</taxon>
        <taxon>Pseudomonadati</taxon>
        <taxon>Bacteroidota</taxon>
        <taxon>Bacteroidia</taxon>
        <taxon>Bacteroidales</taxon>
        <taxon>Bacteroidaceae</taxon>
        <taxon>Caecibacteroides</taxon>
    </lineage>
</organism>
<dbReference type="InterPro" id="IPR024983">
    <property type="entry name" value="CHAT_dom"/>
</dbReference>
<evidence type="ECO:0000313" key="3">
    <source>
        <dbReference type="EMBL" id="MBM6856403.1"/>
    </source>
</evidence>
<gene>
    <name evidence="3" type="ORF">H6D15_02080</name>
</gene>
<dbReference type="Proteomes" id="UP000698924">
    <property type="component" value="Unassembled WGS sequence"/>
</dbReference>
<dbReference type="EMBL" id="JACJMO010000002">
    <property type="protein sequence ID" value="MBM6856403.1"/>
    <property type="molecule type" value="Genomic_DNA"/>
</dbReference>
<proteinExistence type="predicted"/>
<keyword evidence="1" id="KW-0732">Signal</keyword>
<dbReference type="PANTHER" id="PTHR10098:SF108">
    <property type="entry name" value="TETRATRICOPEPTIDE REPEAT PROTEIN 28"/>
    <property type="match status" value="1"/>
</dbReference>
<protein>
    <submittedName>
        <fullName evidence="3">CHAT domain-containing protein</fullName>
    </submittedName>
</protein>
<dbReference type="RefSeq" id="WP_204970923.1">
    <property type="nucleotide sequence ID" value="NZ_JAAZTS010000002.1"/>
</dbReference>
<evidence type="ECO:0000259" key="2">
    <source>
        <dbReference type="Pfam" id="PF12770"/>
    </source>
</evidence>
<dbReference type="InterPro" id="IPR011990">
    <property type="entry name" value="TPR-like_helical_dom_sf"/>
</dbReference>
<evidence type="ECO:0000313" key="4">
    <source>
        <dbReference type="Proteomes" id="UP000698924"/>
    </source>
</evidence>
<reference evidence="3 4" key="1">
    <citation type="journal article" date="2021" name="Sci. Rep.">
        <title>The distribution of antibiotic resistance genes in chicken gut microbiota commensals.</title>
        <authorList>
            <person name="Juricova H."/>
            <person name="Matiasovicova J."/>
            <person name="Kubasova T."/>
            <person name="Cejkova D."/>
            <person name="Rychlik I."/>
        </authorList>
    </citation>
    <scope>NUCLEOTIDE SEQUENCE [LARGE SCALE GENOMIC DNA]</scope>
    <source>
        <strain evidence="3 4">An421</strain>
    </source>
</reference>
<dbReference type="Pfam" id="PF12770">
    <property type="entry name" value="CHAT"/>
    <property type="match status" value="1"/>
</dbReference>
<dbReference type="Gene3D" id="1.25.40.10">
    <property type="entry name" value="Tetratricopeptide repeat domain"/>
    <property type="match status" value="2"/>
</dbReference>
<keyword evidence="4" id="KW-1185">Reference proteome</keyword>
<dbReference type="PANTHER" id="PTHR10098">
    <property type="entry name" value="RAPSYN-RELATED"/>
    <property type="match status" value="1"/>
</dbReference>
<sequence>MLRIKTQWICCALLLFLLLVNNTEAKAQSADELINEYRAWMAEHYPRPEGMDTETLFRTTLWAIYDGQREPEVKTLLRTAAQKVPELQAYADWLDSGKSDPCSEAGTRALQALTRASGEQLGSRHLTTAWCRLLLSIQLSTTQDVTAQVDQLIKDLQQPTTTETDRERLSLLCAARLTQFTNRLWDRFVEDPETYPELLKTEQEVLTLYPVQSETADHTRAFLYYLLAEAKSTLSHQVEANWAQNQFGWQDSTGYFKLNNGIVSNADFYYYQAYQLYRVLYPEGHPEVIHLLRSYNIFIFNSSTVDQSILQVVQLLDDYMQAYYPEGSVERMLIRTDLWTCRLLMGEPNPDATNCPALLKKLEQCWGTDNYYYVNLLTFMAAFAGASGLAEAENILDNLDALLDRRYTAQPLKKAYLLNSVYSSLKDRFPERATERMTQAYTLYRTHHDSSMLSIALGRQLVENSKTGSSNNQLAVEMQGYVCTDTKARFGVSSPITFGSEQDLAILTANIDIEKADALFSDLIARMQAAGVDCTATRNAYLDCLFSVGKYPQAIEVCRLLIEDTTHGTQNQKCNQLLMYTYLLGKTGGSETERADSYAKATQMFTAIEDSLNFSTYSFELAAYYLIEKGRYQEAVDMLDRGIALNQWQTWGNVADPQYLSMAALKNEILYDNLNQMVEAKRLINQQLQDYTPDRITYYTPNILSFLIRCYNLIFTESSNDFAQLAPLMSSIMQITAKLCAQSGNDPQFLMLYVTEITTMCVDFIIDTKKMDNQFNRELMTDEQKKFWQQYTDLLSTYQEPIKNMMILLEEEFEKFGFTPQTRNKYATLIYYLAHYYQTLESNPQKALHYMKRYVELRKEKPLDAFYAWIALGDMYGKQQQHAQALKAFLEAEKQLDLLEQIAPNDHTALESRLCGLYCQQGQFAKALPHARRYYASIRRIMDGNFQLMTENEQNNFMETYMDPAFWLTTLLEAMPDTLAAEAYDAVLYRTGMQLRSQRQTLQAIRQSGDSVLVAALDSLDRLRIHQRSIRMNPYENLQDTQAATEQSRLAYAANVLEQQIIEASEPYRKRYALHVSWDEIRQKLAPDEAAIEFVYAGKHVMALVVRPDSPSPRPVRLVESDTLVTRLKALDANTSARLAVKLYNEQAVDLYGMLWAPLEPCLQGVRTVYFTTPGILNNLSFAAFATPDGSYLTDKYRLRQLTTTAALLKPREVGQTPRSALLMGDIYYSPRQQLLADSGRADEARGADDDLALDDFDNRGVSREHFKYLPFTGDELANIERKLTEHRLSSADLTVRKGASATEAAFKELAARKPEVIHLATHGFFVADDRDASRIPYYRQRMQNMTNSMRRAGIALAGAEATWCGAEGHDENDGILTADEVARFDLHGTRLVVLSACETALGNYSFEGVYGLPRGFKQAGVESLLVSLWSVNDRSTSLLMSEFYRYWLEGKPVREALEQAVREVRKQYPQPYYWAPFVLLD</sequence>
<feature type="domain" description="CHAT" evidence="2">
    <location>
        <begin position="1148"/>
        <end position="1480"/>
    </location>
</feature>
<accession>A0AA40ZQU2</accession>
<dbReference type="SUPFAM" id="SSF48452">
    <property type="entry name" value="TPR-like"/>
    <property type="match status" value="1"/>
</dbReference>
<name>A0AA40ZQU2_9BACT</name>
<feature type="signal peptide" evidence="1">
    <location>
        <begin position="1"/>
        <end position="27"/>
    </location>
</feature>